<accession>A0A2U1LVJ6</accession>
<dbReference type="PANTHER" id="PTHR33736">
    <property type="entry name" value="F-BOX PROTEIN-RELATED"/>
    <property type="match status" value="1"/>
</dbReference>
<reference evidence="1 2" key="1">
    <citation type="journal article" date="2018" name="Mol. Plant">
        <title>The genome of Artemisia annua provides insight into the evolution of Asteraceae family and artemisinin biosynthesis.</title>
        <authorList>
            <person name="Shen Q."/>
            <person name="Zhang L."/>
            <person name="Liao Z."/>
            <person name="Wang S."/>
            <person name="Yan T."/>
            <person name="Shi P."/>
            <person name="Liu M."/>
            <person name="Fu X."/>
            <person name="Pan Q."/>
            <person name="Wang Y."/>
            <person name="Lv Z."/>
            <person name="Lu X."/>
            <person name="Zhang F."/>
            <person name="Jiang W."/>
            <person name="Ma Y."/>
            <person name="Chen M."/>
            <person name="Hao X."/>
            <person name="Li L."/>
            <person name="Tang Y."/>
            <person name="Lv G."/>
            <person name="Zhou Y."/>
            <person name="Sun X."/>
            <person name="Brodelius P.E."/>
            <person name="Rose J.K.C."/>
            <person name="Tang K."/>
        </authorList>
    </citation>
    <scope>NUCLEOTIDE SEQUENCE [LARGE SCALE GENOMIC DNA]</scope>
    <source>
        <strain evidence="2">cv. Huhao1</strain>
        <tissue evidence="1">Leaf</tissue>
    </source>
</reference>
<dbReference type="OrthoDB" id="1907273at2759"/>
<keyword evidence="2" id="KW-1185">Reference proteome</keyword>
<dbReference type="SUPFAM" id="SSF81383">
    <property type="entry name" value="F-box domain"/>
    <property type="match status" value="1"/>
</dbReference>
<comment type="caution">
    <text evidence="1">The sequence shown here is derived from an EMBL/GenBank/DDBJ whole genome shotgun (WGS) entry which is preliminary data.</text>
</comment>
<proteinExistence type="predicted"/>
<dbReference type="AlphaFoldDB" id="A0A2U1LVJ6"/>
<organism evidence="1 2">
    <name type="scientific">Artemisia annua</name>
    <name type="common">Sweet wormwood</name>
    <dbReference type="NCBI Taxonomy" id="35608"/>
    <lineage>
        <taxon>Eukaryota</taxon>
        <taxon>Viridiplantae</taxon>
        <taxon>Streptophyta</taxon>
        <taxon>Embryophyta</taxon>
        <taxon>Tracheophyta</taxon>
        <taxon>Spermatophyta</taxon>
        <taxon>Magnoliopsida</taxon>
        <taxon>eudicotyledons</taxon>
        <taxon>Gunneridae</taxon>
        <taxon>Pentapetalae</taxon>
        <taxon>asterids</taxon>
        <taxon>campanulids</taxon>
        <taxon>Asterales</taxon>
        <taxon>Asteraceae</taxon>
        <taxon>Asteroideae</taxon>
        <taxon>Anthemideae</taxon>
        <taxon>Artemisiinae</taxon>
        <taxon>Artemisia</taxon>
    </lineage>
</organism>
<evidence type="ECO:0000313" key="2">
    <source>
        <dbReference type="Proteomes" id="UP000245207"/>
    </source>
</evidence>
<dbReference type="Proteomes" id="UP000245207">
    <property type="component" value="Unassembled WGS sequence"/>
</dbReference>
<dbReference type="PANTHER" id="PTHR33736:SF12">
    <property type="entry name" value="F-BOX DOMAIN-CONTAINING PROTEIN"/>
    <property type="match status" value="1"/>
</dbReference>
<dbReference type="EMBL" id="PKPP01007575">
    <property type="protein sequence ID" value="PWA53026.1"/>
    <property type="molecule type" value="Genomic_DNA"/>
</dbReference>
<sequence>MKMSASPVENMTTLNTDLFYDILRRLDGATLASASCACAAFSSMSKEEKIWENICSSMWPSTKNDDVKTLISSIGGFKKFYADCFPLIVNKSVPDFRWSDYPEYPEELTEAEYYDRGDEDHDGVVSLSLADGIPLVTSMEQERKDGKLWHELRDGIRLSWIVVNTKTKKAANLSSWSPLGGQRHWPTEKDFLLRFGSILPAKDILPCQMVECILAMKFQVTETGVAHTTLKLTELCMQLGDMEGAHVNGRNSLLVLKEALSCDRSKNYNLALESCHLYFKVQSEIKEEKMRYETTLDRLWIFGGITAFVTLCSYFM</sequence>
<evidence type="ECO:0000313" key="1">
    <source>
        <dbReference type="EMBL" id="PWA53026.1"/>
    </source>
</evidence>
<protein>
    <submittedName>
        <fullName evidence="1">F-box domain-containing protein</fullName>
    </submittedName>
</protein>
<dbReference type="Gene3D" id="1.20.1280.50">
    <property type="match status" value="1"/>
</dbReference>
<dbReference type="InterPro" id="IPR036047">
    <property type="entry name" value="F-box-like_dom_sf"/>
</dbReference>
<dbReference type="InterPro" id="IPR045283">
    <property type="entry name" value="AT3G44326-like"/>
</dbReference>
<gene>
    <name evidence="1" type="ORF">CTI12_AA447720</name>
</gene>
<name>A0A2U1LVJ6_ARTAN</name>